<dbReference type="GO" id="GO:0051287">
    <property type="term" value="F:NAD binding"/>
    <property type="evidence" value="ECO:0007669"/>
    <property type="project" value="InterPro"/>
</dbReference>
<dbReference type="EC" id="1.1.1.42" evidence="5"/>
<keyword evidence="16 22" id="KW-1133">Transmembrane helix</keyword>
<evidence type="ECO:0000256" key="2">
    <source>
        <dbReference type="ARBA" id="ARBA00001946"/>
    </source>
</evidence>
<dbReference type="GO" id="GO:0000287">
    <property type="term" value="F:magnesium ion binding"/>
    <property type="evidence" value="ECO:0007669"/>
    <property type="project" value="InterPro"/>
</dbReference>
<evidence type="ECO:0000256" key="16">
    <source>
        <dbReference type="ARBA" id="ARBA00022989"/>
    </source>
</evidence>
<evidence type="ECO:0000256" key="12">
    <source>
        <dbReference type="ARBA" id="ARBA00022741"/>
    </source>
</evidence>
<evidence type="ECO:0000256" key="3">
    <source>
        <dbReference type="ARBA" id="ARBA00004141"/>
    </source>
</evidence>
<sequence length="1707" mass="192678">MRRGDDDTRLENPRARANWLSVATFWYTFKIFRMGARAELVEDDLMKPLKSHEAGMLGEKYSRTWTAELNRAEIEHDSPSLSKVIRTRIFAEFVLYGCWLFFMEVVIRLYQPIFIGLLVRYFDPTNDLNTLPRKEPLYFNRAVFFTQKNQCAISKEEAYFYGSSVFLISTIVTAILHPNLTAMMHLGMKIRVGCCSLIYRKVLRIRLTALGDKVVGRAINLMSNDVMRFDMAPLFWHYVWISPLQALIITYYMYQELKTSAFIGMLAMAAIMPFQAWLGRQISNTRYTTAFRTDNRVRQMNEIIRGMQVIKMYAWENPFLKKISISRQHEINSLRITSYIKGVIMSFIMFTARFALFLSITSYVYNGNELSSETVYVVAAYYEILRQTMTVYFPQGVAQIAEASVAINRIREFLLSPEADVGDKTPMDPDSKKRGAKSTTKTDISLMARRMGLPMGIVIEGAWAKYEDEVCLKNIDLVVVPGQLTALVGQVGAGKSCMLQLILGELPPFVGTAEMYGTVSYASQEPWLFAGSVRQNILFGQPYDRSRYREVVKVCALARDFTLLPYGDKTIVGERGASLSGGQRARVNLARAVYKQADIYLLDDPLSAVDTHVGQHLFDYCISQYLGSKAVVLVTHQLQYLKQVPQIVIMHEGEILIKGSYSFLQSSGLQFSNIIGEDTESVARSNTAPTNQLQDILRNISITSSMGVNVQAGGDNEPQEELEIRSYGAIDCKLFYQYFRAGAHCCVLLLLLLFFCGAQFCGSSTDFYLSDWIKQHGQRNSTIANDNRTSIKDFITTYSIYIGTTALLALSRSFFFFTVCMRASVNLHNRMFNSVVRSTMRFFNANPSGRILNRFSKDLGAIDELLPNAMIDTVQIFLNLVGASAVIGVIDPILLAPALVISICFLLLRRYYLKTSRSIKRLEGITTSPVFCHLNGTLQGLTTIRTHGQEVLLTSEFDKLLDLHSGAWYLFLCTSRAFSYWIDCLCCVFIGAIVFMFFAKQNKPYSSEVGISITQCLGLTGLLQWGMRQSAELENQMTAVERVLEFTKIEQEPPLESNPDYKPSITWPSKGRITFRNAYMRYSPTEPPVLKNLNFVIEPKEKIGIVGRTGAGKSSLIGALFRLAYFEGEIIIDNVDIGRLGLHDLRKKISIIPQEPILFSGTIRYNLDPFEEYPDTSLLAVLQVIEIKSALQDGVACLDLMVSEGGSNISVGYRQLICLARALLRNNKILVLDEATANVDAQTDKFIQTTIRTKFDNCTVLTIAHRLHTIMDSDKWNGTANGSLTGGTVKKYCEADASRVVAKNPVVEMDGDEMTRIIWEKIKERLIFPYVKVECLYYDLGLPHRDQTNDQVTIDAAHAIKEHNVGIKCATITPDEQRVEEFNLKKMWPSPNGTIRNILGGTVFREPILCKNIPKLVPGWTYPIIIGRHAHGDQYKATDIIVDKPGKVELVYTSKDGKERRYEVFDYKTSGVALGMFNTDDSITAFAHSSFQVALSRKLPLYLSTKNTILKRYDGRFKDMFQAIYEKHYKSQFEAEKIWYEHRLIDDMVAQALKSSGGFVWACKNYDGDVQSDIVAQGYGSLGMMTSVLMCPDGKTLESEAAHGTVTRHYRMHQKGHQTSTNPIASVFAWSRGLEHRGRLDDTPELIRFATSLEQACIDCVESGKFTKDLAASIYGGMANVKDNMFLNTQDFLEAIAMQLESTLKKQ</sequence>
<dbReference type="InterPro" id="IPR019818">
    <property type="entry name" value="IsoCit/isopropylmalate_DH_CS"/>
</dbReference>
<proteinExistence type="inferred from homology"/>
<dbReference type="Pfam" id="PF00180">
    <property type="entry name" value="Iso_dh"/>
    <property type="match status" value="1"/>
</dbReference>
<dbReference type="InterPro" id="IPR011527">
    <property type="entry name" value="ABC1_TM_dom"/>
</dbReference>
<evidence type="ECO:0000256" key="17">
    <source>
        <dbReference type="ARBA" id="ARBA00023002"/>
    </source>
</evidence>
<comment type="subcellular location">
    <subcellularLocation>
        <location evidence="3">Membrane</location>
        <topology evidence="3">Multi-pass membrane protein</topology>
    </subcellularLocation>
</comment>
<comment type="caution">
    <text evidence="25">The sequence shown here is derived from an EMBL/GenBank/DDBJ whole genome shotgun (WGS) entry which is preliminary data.</text>
</comment>
<feature type="transmembrane region" description="Helical" evidence="22">
    <location>
        <begin position="260"/>
        <end position="278"/>
    </location>
</feature>
<dbReference type="SUPFAM" id="SSF53659">
    <property type="entry name" value="Isocitrate/Isopropylmalate dehydrogenase-like"/>
    <property type="match status" value="1"/>
</dbReference>
<dbReference type="Gene3D" id="1.20.1560.10">
    <property type="entry name" value="ABC transporter type 1, transmembrane domain"/>
    <property type="match status" value="2"/>
</dbReference>
<evidence type="ECO:0000256" key="5">
    <source>
        <dbReference type="ARBA" id="ARBA00013013"/>
    </source>
</evidence>
<dbReference type="InterPro" id="IPR027417">
    <property type="entry name" value="P-loop_NTPase"/>
</dbReference>
<keyword evidence="17" id="KW-0560">Oxidoreductase</keyword>
<comment type="cofactor">
    <cofactor evidence="2">
        <name>Mg(2+)</name>
        <dbReference type="ChEBI" id="CHEBI:18420"/>
    </cofactor>
</comment>
<feature type="transmembrane region" description="Helical" evidence="22">
    <location>
        <begin position="343"/>
        <end position="365"/>
    </location>
</feature>
<keyword evidence="26" id="KW-1185">Reference proteome</keyword>
<evidence type="ECO:0000256" key="20">
    <source>
        <dbReference type="ARBA" id="ARBA00029990"/>
    </source>
</evidence>
<dbReference type="InterPro" id="IPR024084">
    <property type="entry name" value="IsoPropMal-DH-like_dom"/>
</dbReference>
<evidence type="ECO:0000256" key="21">
    <source>
        <dbReference type="ARBA" id="ARBA00031098"/>
    </source>
</evidence>
<dbReference type="EMBL" id="VVIM01000006">
    <property type="protein sequence ID" value="KAB0798466.1"/>
    <property type="molecule type" value="Genomic_DNA"/>
</dbReference>
<feature type="domain" description="ABC transmembrane type-1" evidence="24">
    <location>
        <begin position="100"/>
        <end position="390"/>
    </location>
</feature>
<dbReference type="Pfam" id="PF00664">
    <property type="entry name" value="ABC_membrane"/>
    <property type="match status" value="2"/>
</dbReference>
<dbReference type="GO" id="GO:0006099">
    <property type="term" value="P:tricarboxylic acid cycle"/>
    <property type="evidence" value="ECO:0007669"/>
    <property type="project" value="UniProtKB-KW"/>
</dbReference>
<feature type="domain" description="ABC transporter" evidence="23">
    <location>
        <begin position="1073"/>
        <end position="1306"/>
    </location>
</feature>
<feature type="transmembrane region" description="Helical" evidence="22">
    <location>
        <begin position="158"/>
        <end position="180"/>
    </location>
</feature>
<keyword evidence="8" id="KW-0816">Tricarboxylic acid cycle</keyword>
<name>A0A5N4AMC9_PHOPY</name>
<evidence type="ECO:0000256" key="10">
    <source>
        <dbReference type="ARBA" id="ARBA00022723"/>
    </source>
</evidence>
<dbReference type="NCBIfam" id="NF006156">
    <property type="entry name" value="PRK08299.1"/>
    <property type="match status" value="1"/>
</dbReference>
<dbReference type="Pfam" id="PF00005">
    <property type="entry name" value="ABC_tran"/>
    <property type="match status" value="2"/>
</dbReference>
<dbReference type="GO" id="GO:0006102">
    <property type="term" value="P:isocitrate metabolic process"/>
    <property type="evidence" value="ECO:0007669"/>
    <property type="project" value="InterPro"/>
</dbReference>
<dbReference type="GO" id="GO:0016020">
    <property type="term" value="C:membrane"/>
    <property type="evidence" value="ECO:0007669"/>
    <property type="project" value="UniProtKB-SubCell"/>
</dbReference>
<dbReference type="Proteomes" id="UP000327044">
    <property type="component" value="Unassembled WGS sequence"/>
</dbReference>
<dbReference type="FunFam" id="3.40.50.300:FF:000973">
    <property type="entry name" value="Multidrug resistance-associated protein 4"/>
    <property type="match status" value="1"/>
</dbReference>
<evidence type="ECO:0000256" key="4">
    <source>
        <dbReference type="ARBA" id="ARBA00007769"/>
    </source>
</evidence>
<dbReference type="PROSITE" id="PS00470">
    <property type="entry name" value="IDH_IMDH"/>
    <property type="match status" value="1"/>
</dbReference>
<feature type="transmembrane region" description="Helical" evidence="22">
    <location>
        <begin position="747"/>
        <end position="769"/>
    </location>
</feature>
<keyword evidence="14" id="KW-0460">Magnesium</keyword>
<reference evidence="25 26" key="1">
    <citation type="journal article" date="2018" name="Elife">
        <title>Firefly genomes illuminate parallel origins of bioluminescence in beetles.</title>
        <authorList>
            <person name="Fallon T.R."/>
            <person name="Lower S.E."/>
            <person name="Chang C.H."/>
            <person name="Bessho-Uehara M."/>
            <person name="Martin G.J."/>
            <person name="Bewick A.J."/>
            <person name="Behringer M."/>
            <person name="Debat H.J."/>
            <person name="Wong I."/>
            <person name="Day J.C."/>
            <person name="Suvorov A."/>
            <person name="Silva C.J."/>
            <person name="Stanger-Hall K.F."/>
            <person name="Hall D.W."/>
            <person name="Schmitz R.J."/>
            <person name="Nelson D.R."/>
            <person name="Lewis S.M."/>
            <person name="Shigenobu S."/>
            <person name="Bybee S.M."/>
            <person name="Larracuente A.M."/>
            <person name="Oba Y."/>
            <person name="Weng J.K."/>
        </authorList>
    </citation>
    <scope>NUCLEOTIDE SEQUENCE [LARGE SCALE GENOMIC DNA]</scope>
    <source>
        <strain evidence="25">1611_PpyrPB1</strain>
        <tissue evidence="25">Whole body</tissue>
    </source>
</reference>
<keyword evidence="18 22" id="KW-0472">Membrane</keyword>
<keyword evidence="11" id="KW-0677">Repeat</keyword>
<evidence type="ECO:0000256" key="22">
    <source>
        <dbReference type="SAM" id="Phobius"/>
    </source>
</evidence>
<evidence type="ECO:0000256" key="13">
    <source>
        <dbReference type="ARBA" id="ARBA00022840"/>
    </source>
</evidence>
<evidence type="ECO:0000259" key="24">
    <source>
        <dbReference type="PROSITE" id="PS50929"/>
    </source>
</evidence>
<dbReference type="SMART" id="SM01329">
    <property type="entry name" value="Iso_dh"/>
    <property type="match status" value="1"/>
</dbReference>
<dbReference type="GO" id="GO:0006097">
    <property type="term" value="P:glyoxylate cycle"/>
    <property type="evidence" value="ECO:0007669"/>
    <property type="project" value="UniProtKB-KW"/>
</dbReference>
<dbReference type="Gene3D" id="3.40.718.10">
    <property type="entry name" value="Isopropylmalate Dehydrogenase"/>
    <property type="match status" value="1"/>
</dbReference>
<feature type="transmembrane region" description="Helical" evidence="22">
    <location>
        <begin position="235"/>
        <end position="254"/>
    </location>
</feature>
<dbReference type="InterPro" id="IPR017871">
    <property type="entry name" value="ABC_transporter-like_CS"/>
</dbReference>
<keyword evidence="12" id="KW-0547">Nucleotide-binding</keyword>
<dbReference type="InParanoid" id="A0A5N4AMC9"/>
<evidence type="ECO:0000256" key="9">
    <source>
        <dbReference type="ARBA" id="ARBA00022692"/>
    </source>
</evidence>
<dbReference type="GO" id="GO:0004450">
    <property type="term" value="F:isocitrate dehydrogenase (NADP+) activity"/>
    <property type="evidence" value="ECO:0007669"/>
    <property type="project" value="UniProtKB-EC"/>
</dbReference>
<evidence type="ECO:0000256" key="15">
    <source>
        <dbReference type="ARBA" id="ARBA00022857"/>
    </source>
</evidence>
<dbReference type="FunFam" id="3.40.50.300:FF:000163">
    <property type="entry name" value="Multidrug resistance-associated protein member 4"/>
    <property type="match status" value="1"/>
</dbReference>
<evidence type="ECO:0000256" key="7">
    <source>
        <dbReference type="ARBA" id="ARBA00022448"/>
    </source>
</evidence>
<dbReference type="InterPro" id="IPR050173">
    <property type="entry name" value="ABC_transporter_C-like"/>
</dbReference>
<dbReference type="PANTHER" id="PTHR24223:SF448">
    <property type="entry name" value="FI20146P1-RELATED"/>
    <property type="match status" value="1"/>
</dbReference>
<dbReference type="PANTHER" id="PTHR24223">
    <property type="entry name" value="ATP-BINDING CASSETTE SUB-FAMILY C"/>
    <property type="match status" value="1"/>
</dbReference>
<evidence type="ECO:0000313" key="25">
    <source>
        <dbReference type="EMBL" id="KAB0798466.1"/>
    </source>
</evidence>
<keyword evidence="10" id="KW-0479">Metal-binding</keyword>
<evidence type="ECO:0000256" key="14">
    <source>
        <dbReference type="ARBA" id="ARBA00022842"/>
    </source>
</evidence>
<dbReference type="FunFam" id="1.20.1560.10:FF:000026">
    <property type="entry name" value="Multidrug resistance-associated protein lethal(2)03659"/>
    <property type="match status" value="1"/>
</dbReference>
<keyword evidence="15" id="KW-0521">NADP</keyword>
<evidence type="ECO:0000256" key="19">
    <source>
        <dbReference type="ARBA" id="ARBA00023211"/>
    </source>
</evidence>
<feature type="domain" description="ABC transmembrane type-1" evidence="24">
    <location>
        <begin position="749"/>
        <end position="1035"/>
    </location>
</feature>
<dbReference type="InterPro" id="IPR004790">
    <property type="entry name" value="Isocitrate_DH_NADP"/>
</dbReference>
<feature type="transmembrane region" description="Helical" evidence="22">
    <location>
        <begin position="798"/>
        <end position="825"/>
    </location>
</feature>
<dbReference type="CDD" id="cd03244">
    <property type="entry name" value="ABCC_MRP_domain2"/>
    <property type="match status" value="1"/>
</dbReference>
<feature type="transmembrane region" description="Helical" evidence="22">
    <location>
        <begin position="89"/>
        <end position="110"/>
    </location>
</feature>
<evidence type="ECO:0000256" key="1">
    <source>
        <dbReference type="ARBA" id="ARBA00001936"/>
    </source>
</evidence>
<dbReference type="GO" id="GO:0140359">
    <property type="term" value="F:ABC-type transporter activity"/>
    <property type="evidence" value="ECO:0007669"/>
    <property type="project" value="InterPro"/>
</dbReference>
<keyword evidence="13" id="KW-0067">ATP-binding</keyword>
<dbReference type="InterPro" id="IPR003439">
    <property type="entry name" value="ABC_transporter-like_ATP-bd"/>
</dbReference>
<evidence type="ECO:0000313" key="26">
    <source>
        <dbReference type="Proteomes" id="UP000327044"/>
    </source>
</evidence>
<keyword evidence="7" id="KW-0813">Transport</keyword>
<dbReference type="SUPFAM" id="SSF90123">
    <property type="entry name" value="ABC transporter transmembrane region"/>
    <property type="match status" value="2"/>
</dbReference>
<accession>A0A5N4AMC9</accession>
<comment type="similarity">
    <text evidence="4">Belongs to the isocitrate and isopropylmalate dehydrogenases family.</text>
</comment>
<organism evidence="25 26">
    <name type="scientific">Photinus pyralis</name>
    <name type="common">Common eastern firefly</name>
    <name type="synonym">Lampyris pyralis</name>
    <dbReference type="NCBI Taxonomy" id="7054"/>
    <lineage>
        <taxon>Eukaryota</taxon>
        <taxon>Metazoa</taxon>
        <taxon>Ecdysozoa</taxon>
        <taxon>Arthropoda</taxon>
        <taxon>Hexapoda</taxon>
        <taxon>Insecta</taxon>
        <taxon>Pterygota</taxon>
        <taxon>Neoptera</taxon>
        <taxon>Endopterygota</taxon>
        <taxon>Coleoptera</taxon>
        <taxon>Polyphaga</taxon>
        <taxon>Elateriformia</taxon>
        <taxon>Elateroidea</taxon>
        <taxon>Lampyridae</taxon>
        <taxon>Lampyrinae</taxon>
        <taxon>Photinus</taxon>
    </lineage>
</organism>
<evidence type="ECO:0000256" key="6">
    <source>
        <dbReference type="ARBA" id="ARBA00022435"/>
    </source>
</evidence>
<gene>
    <name evidence="25" type="ORF">PPYR_09459</name>
</gene>
<keyword evidence="9 22" id="KW-0812">Transmembrane</keyword>
<dbReference type="FunFam" id="1.20.1560.10:FF:000014">
    <property type="entry name" value="Multidrug resistance-associated protein member 4"/>
    <property type="match status" value="1"/>
</dbReference>
<comment type="cofactor">
    <cofactor evidence="1">
        <name>Mn(2+)</name>
        <dbReference type="ChEBI" id="CHEBI:29035"/>
    </cofactor>
</comment>
<protein>
    <recommendedName>
        <fullName evidence="5">isocitrate dehydrogenase (NADP(+))</fullName>
        <ecNumber evidence="5">1.1.1.42</ecNumber>
    </recommendedName>
    <alternativeName>
        <fullName evidence="20">NADP(+)-specific ICDH</fullName>
    </alternativeName>
    <alternativeName>
        <fullName evidence="21">Oxalosuccinate decarboxylase</fullName>
    </alternativeName>
</protein>
<dbReference type="InterPro" id="IPR003593">
    <property type="entry name" value="AAA+_ATPase"/>
</dbReference>
<dbReference type="PROSITE" id="PS50893">
    <property type="entry name" value="ABC_TRANSPORTER_2"/>
    <property type="match status" value="2"/>
</dbReference>
<feature type="transmembrane region" description="Helical" evidence="22">
    <location>
        <begin position="978"/>
        <end position="999"/>
    </location>
</feature>
<dbReference type="GO" id="GO:0005524">
    <property type="term" value="F:ATP binding"/>
    <property type="evidence" value="ECO:0007669"/>
    <property type="project" value="UniProtKB-KW"/>
</dbReference>
<keyword evidence="6" id="KW-0329">Glyoxylate bypass</keyword>
<dbReference type="SMART" id="SM00382">
    <property type="entry name" value="AAA"/>
    <property type="match status" value="2"/>
</dbReference>
<feature type="domain" description="ABC transporter" evidence="23">
    <location>
        <begin position="457"/>
        <end position="677"/>
    </location>
</feature>
<dbReference type="GO" id="GO:0016887">
    <property type="term" value="F:ATP hydrolysis activity"/>
    <property type="evidence" value="ECO:0007669"/>
    <property type="project" value="InterPro"/>
</dbReference>
<evidence type="ECO:0000256" key="8">
    <source>
        <dbReference type="ARBA" id="ARBA00022532"/>
    </source>
</evidence>
<dbReference type="FunFam" id="3.40.718.10:FF:000002">
    <property type="entry name" value="Isocitrate dehydrogenase [NADP]"/>
    <property type="match status" value="1"/>
</dbReference>
<dbReference type="InterPro" id="IPR036640">
    <property type="entry name" value="ABC1_TM_sf"/>
</dbReference>
<evidence type="ECO:0000259" key="23">
    <source>
        <dbReference type="PROSITE" id="PS50893"/>
    </source>
</evidence>
<dbReference type="CDD" id="cd03250">
    <property type="entry name" value="ABCC_MRP_domain1"/>
    <property type="match status" value="1"/>
</dbReference>
<dbReference type="PROSITE" id="PS00211">
    <property type="entry name" value="ABC_TRANSPORTER_1"/>
    <property type="match status" value="1"/>
</dbReference>
<dbReference type="SUPFAM" id="SSF52540">
    <property type="entry name" value="P-loop containing nucleoside triphosphate hydrolases"/>
    <property type="match status" value="2"/>
</dbReference>
<keyword evidence="19" id="KW-0464">Manganese</keyword>
<dbReference type="PROSITE" id="PS50929">
    <property type="entry name" value="ABC_TM1F"/>
    <property type="match status" value="2"/>
</dbReference>
<dbReference type="NCBIfam" id="TIGR00127">
    <property type="entry name" value="nadp_idh_euk"/>
    <property type="match status" value="1"/>
</dbReference>
<dbReference type="Gene3D" id="3.40.50.300">
    <property type="entry name" value="P-loop containing nucleotide triphosphate hydrolases"/>
    <property type="match status" value="2"/>
</dbReference>
<feature type="transmembrane region" description="Helical" evidence="22">
    <location>
        <begin position="876"/>
        <end position="908"/>
    </location>
</feature>
<evidence type="ECO:0000256" key="18">
    <source>
        <dbReference type="ARBA" id="ARBA00023136"/>
    </source>
</evidence>
<evidence type="ECO:0000256" key="11">
    <source>
        <dbReference type="ARBA" id="ARBA00022737"/>
    </source>
</evidence>